<keyword evidence="4" id="KW-1185">Reference proteome</keyword>
<name>A0A7J6AFG8_AMEME</name>
<dbReference type="InterPro" id="IPR045860">
    <property type="entry name" value="Snake_toxin-like_sf"/>
</dbReference>
<dbReference type="Gene3D" id="2.10.60.10">
    <property type="entry name" value="CD59"/>
    <property type="match status" value="1"/>
</dbReference>
<comment type="caution">
    <text evidence="3">The sequence shown here is derived from an EMBL/GenBank/DDBJ whole genome shotgun (WGS) entry which is preliminary data.</text>
</comment>
<gene>
    <name evidence="3" type="ORF">AMELA_G00164110</name>
</gene>
<evidence type="ECO:0000313" key="4">
    <source>
        <dbReference type="Proteomes" id="UP000593565"/>
    </source>
</evidence>
<dbReference type="SUPFAM" id="SSF57302">
    <property type="entry name" value="Snake toxin-like"/>
    <property type="match status" value="1"/>
</dbReference>
<protein>
    <recommendedName>
        <fullName evidence="2">UPAR/Ly6 domain-containing protein</fullName>
    </recommendedName>
</protein>
<dbReference type="OrthoDB" id="8953894at2759"/>
<dbReference type="AlphaFoldDB" id="A0A7J6AFG8"/>
<feature type="signal peptide" evidence="1">
    <location>
        <begin position="1"/>
        <end position="20"/>
    </location>
</feature>
<dbReference type="CDD" id="cd00117">
    <property type="entry name" value="TFP"/>
    <property type="match status" value="1"/>
</dbReference>
<reference evidence="3 4" key="1">
    <citation type="submission" date="2020-02" db="EMBL/GenBank/DDBJ databases">
        <title>A chromosome-scale genome assembly of the black bullhead catfish (Ameiurus melas).</title>
        <authorList>
            <person name="Wen M."/>
            <person name="Zham M."/>
            <person name="Cabau C."/>
            <person name="Klopp C."/>
            <person name="Donnadieu C."/>
            <person name="Roques C."/>
            <person name="Bouchez O."/>
            <person name="Lampietro C."/>
            <person name="Jouanno E."/>
            <person name="Herpin A."/>
            <person name="Louis A."/>
            <person name="Berthelot C."/>
            <person name="Parey E."/>
            <person name="Roest-Crollius H."/>
            <person name="Braasch I."/>
            <person name="Postlethwait J."/>
            <person name="Robinson-Rechavi M."/>
            <person name="Echchiki A."/>
            <person name="Begum T."/>
            <person name="Montfort J."/>
            <person name="Schartl M."/>
            <person name="Bobe J."/>
            <person name="Guiguen Y."/>
        </authorList>
    </citation>
    <scope>NUCLEOTIDE SEQUENCE [LARGE SCALE GENOMIC DNA]</scope>
    <source>
        <strain evidence="3">M_S1</strain>
        <tissue evidence="3">Blood</tissue>
    </source>
</reference>
<dbReference type="Proteomes" id="UP000593565">
    <property type="component" value="Unassembled WGS sequence"/>
</dbReference>
<proteinExistence type="predicted"/>
<evidence type="ECO:0000313" key="3">
    <source>
        <dbReference type="EMBL" id="KAF4081685.1"/>
    </source>
</evidence>
<sequence length="132" mass="13978">MKFVLLGIAVVIGFFALAESLTCNKCTVNMFGICLKPSTVNCATSTSVCNTISFTTTSGFPNFYSQDCLESSLCNNTDSSSFFGVTYNASQNCCSSDSCNRVGNSGDSYVQLPLTAVLSATLLACVWGQSVY</sequence>
<feature type="chain" id="PRO_5029729335" description="UPAR/Ly6 domain-containing protein" evidence="1">
    <location>
        <begin position="21"/>
        <end position="132"/>
    </location>
</feature>
<evidence type="ECO:0000256" key="1">
    <source>
        <dbReference type="SAM" id="SignalP"/>
    </source>
</evidence>
<dbReference type="InterPro" id="IPR016054">
    <property type="entry name" value="LY6_UPA_recep-like"/>
</dbReference>
<accession>A0A7J6AFG8</accession>
<keyword evidence="1" id="KW-0732">Signal</keyword>
<dbReference type="Pfam" id="PF00021">
    <property type="entry name" value="UPAR_LY6"/>
    <property type="match status" value="1"/>
</dbReference>
<evidence type="ECO:0000259" key="2">
    <source>
        <dbReference type="Pfam" id="PF00021"/>
    </source>
</evidence>
<feature type="domain" description="UPAR/Ly6" evidence="2">
    <location>
        <begin position="20"/>
        <end position="101"/>
    </location>
</feature>
<organism evidence="3 4">
    <name type="scientific">Ameiurus melas</name>
    <name type="common">Black bullhead</name>
    <name type="synonym">Silurus melas</name>
    <dbReference type="NCBI Taxonomy" id="219545"/>
    <lineage>
        <taxon>Eukaryota</taxon>
        <taxon>Metazoa</taxon>
        <taxon>Chordata</taxon>
        <taxon>Craniata</taxon>
        <taxon>Vertebrata</taxon>
        <taxon>Euteleostomi</taxon>
        <taxon>Actinopterygii</taxon>
        <taxon>Neopterygii</taxon>
        <taxon>Teleostei</taxon>
        <taxon>Ostariophysi</taxon>
        <taxon>Siluriformes</taxon>
        <taxon>Ictaluridae</taxon>
        <taxon>Ameiurus</taxon>
    </lineage>
</organism>
<dbReference type="EMBL" id="JAAGNN010000013">
    <property type="protein sequence ID" value="KAF4081685.1"/>
    <property type="molecule type" value="Genomic_DNA"/>
</dbReference>